<evidence type="ECO:0000256" key="5">
    <source>
        <dbReference type="SAM" id="MobiDB-lite"/>
    </source>
</evidence>
<dbReference type="CDD" id="cd02999">
    <property type="entry name" value="PDI_a_ERp44_like"/>
    <property type="match status" value="1"/>
</dbReference>
<feature type="region of interest" description="Disordered" evidence="5">
    <location>
        <begin position="268"/>
        <end position="297"/>
    </location>
</feature>
<proteinExistence type="predicted"/>
<comment type="subcellular location">
    <subcellularLocation>
        <location evidence="1">Membrane</location>
        <topology evidence="1">Multi-pass membrane protein</topology>
    </subcellularLocation>
</comment>
<dbReference type="PANTHER" id="PTHR47131">
    <property type="entry name" value="CATION CHANNEL SPERM-ASSOCIATED PROTEIN 3"/>
    <property type="match status" value="1"/>
</dbReference>
<protein>
    <recommendedName>
        <fullName evidence="7">Thioredoxin domain-containing protein</fullName>
    </recommendedName>
</protein>
<feature type="domain" description="Thioredoxin" evidence="7">
    <location>
        <begin position="280"/>
        <end position="423"/>
    </location>
</feature>
<feature type="region of interest" description="Disordered" evidence="5">
    <location>
        <begin position="14"/>
        <end position="110"/>
    </location>
</feature>
<dbReference type="InterPro" id="IPR013766">
    <property type="entry name" value="Thioredoxin_domain"/>
</dbReference>
<dbReference type="Pfam" id="PF00085">
    <property type="entry name" value="Thioredoxin"/>
    <property type="match status" value="1"/>
</dbReference>
<dbReference type="Ensembl" id="ENSCHIT00010021087.1">
    <property type="protein sequence ID" value="ENSCHIP00010014966.1"/>
    <property type="gene ID" value="ENSCHIG00010010927.1"/>
</dbReference>
<dbReference type="GO" id="GO:0006814">
    <property type="term" value="P:sodium ion transport"/>
    <property type="evidence" value="ECO:0007669"/>
    <property type="project" value="TreeGrafter"/>
</dbReference>
<dbReference type="Gene3D" id="1.20.120.350">
    <property type="entry name" value="Voltage-gated potassium channels. Chain C"/>
    <property type="match status" value="1"/>
</dbReference>
<evidence type="ECO:0000256" key="3">
    <source>
        <dbReference type="ARBA" id="ARBA00022989"/>
    </source>
</evidence>
<dbReference type="GO" id="GO:0036128">
    <property type="term" value="C:CatSper complex"/>
    <property type="evidence" value="ECO:0007669"/>
    <property type="project" value="TreeGrafter"/>
</dbReference>
<dbReference type="SUPFAM" id="SSF52833">
    <property type="entry name" value="Thioredoxin-like"/>
    <property type="match status" value="1"/>
</dbReference>
<keyword evidence="2 6" id="KW-0812">Transmembrane</keyword>
<dbReference type="GO" id="GO:0001669">
    <property type="term" value="C:acrosomal vesicle"/>
    <property type="evidence" value="ECO:0007669"/>
    <property type="project" value="TreeGrafter"/>
</dbReference>
<dbReference type="Pfam" id="PF00520">
    <property type="entry name" value="Ion_trans"/>
    <property type="match status" value="1"/>
</dbReference>
<dbReference type="SUPFAM" id="SSF55248">
    <property type="entry name" value="PCD-like"/>
    <property type="match status" value="1"/>
</dbReference>
<keyword evidence="4 6" id="KW-0472">Membrane</keyword>
<dbReference type="SUPFAM" id="SSF81324">
    <property type="entry name" value="Voltage-gated potassium channels"/>
    <property type="match status" value="1"/>
</dbReference>
<dbReference type="AlphaFoldDB" id="A0A8C2P5E4"/>
<evidence type="ECO:0000256" key="1">
    <source>
        <dbReference type="ARBA" id="ARBA00004141"/>
    </source>
</evidence>
<reference evidence="8" key="2">
    <citation type="submission" date="2025-08" db="UniProtKB">
        <authorList>
            <consortium name="Ensembl"/>
        </authorList>
    </citation>
    <scope>IDENTIFICATION</scope>
</reference>
<dbReference type="GO" id="GO:0048240">
    <property type="term" value="P:sperm capacitation"/>
    <property type="evidence" value="ECO:0007669"/>
    <property type="project" value="TreeGrafter"/>
</dbReference>
<dbReference type="InterPro" id="IPR036249">
    <property type="entry name" value="Thioredoxin-like_sf"/>
</dbReference>
<feature type="transmembrane region" description="Helical" evidence="6">
    <location>
        <begin position="494"/>
        <end position="512"/>
    </location>
</feature>
<dbReference type="InterPro" id="IPR005821">
    <property type="entry name" value="Ion_trans_dom"/>
</dbReference>
<sequence>MNAPTGGFWAFLAREGSAGQGRRVCRQPPGRTRVRQFGKQPGAPRRKQEPRSQSRPPDSKMAPSVAASCQDGGTGPRPRSRPLLPQPSSAGERDSRRCAPVALRPGCTGRGPPRTMRLLGWWQVLLWVLGSPARAEETLLKSRPFDLACYSELNQEFAGFPAAEKRSHLWSEEQPAYPFQVGAVYMSEEVPSPDPVGQDLSAEETEAVLGLDADGNHMVMLSVIPGEAEDKLSPESSSGTCGARGEEDSRCNLRESLFSLDRAGASFSEREEEYYTEPDVAESDPAPTEDANATESLKSPKVNCEERNVTGLENFTLKILNMSQDLMDFLNPNGSDCTLVLFYTPWCRFSASLAPHFNSLPRAFPALHFLALDASQHSSLSTRFGTVAVPNILLFQGAKPMARFNHTDRTLETLKIFIFNQTAGTHQLTAEERSQMILDLKAAGWLELSERDAIYKEFSFKNFNQVSELIFVSIYSSEFCMKLYVDPVNYWKDGYNLLDVVIIIIIFIPYSLRKIKGKHYPYLNIADGVQSLRILKLITYSRGIRVDGWTDLQEQLDARNLILSRSFTIIFILLASFVFLSMFVGVMIIHTEDSIKKFEQELMLERRMNLMEEKQVILKRQQEEVGKLMQTQKDLDHKSFTELVEKFKKTLRHTDPMVLDDFGTSLPFIDIYLSTLDNQDATIYKLQELYYEIVHVLSLMLEDLPQKKQSQSSEKVDEK</sequence>
<dbReference type="PANTHER" id="PTHR47131:SF1">
    <property type="entry name" value="CATION CHANNEL SPERM-ASSOCIATED PROTEIN 3"/>
    <property type="match status" value="1"/>
</dbReference>
<accession>A0A8C2P5E4</accession>
<evidence type="ECO:0000259" key="7">
    <source>
        <dbReference type="PROSITE" id="PS51352"/>
    </source>
</evidence>
<evidence type="ECO:0000313" key="8">
    <source>
        <dbReference type="Ensembl" id="ENSCHIP00010014966.1"/>
    </source>
</evidence>
<name>A0A8C2P5E4_CAPHI</name>
<evidence type="ECO:0000256" key="2">
    <source>
        <dbReference type="ARBA" id="ARBA00022692"/>
    </source>
</evidence>
<dbReference type="PROSITE" id="PS51352">
    <property type="entry name" value="THIOREDOXIN_2"/>
    <property type="match status" value="1"/>
</dbReference>
<dbReference type="GO" id="GO:0008124">
    <property type="term" value="F:4-alpha-hydroxytetrahydrobiopterin dehydratase activity"/>
    <property type="evidence" value="ECO:0007669"/>
    <property type="project" value="InterPro"/>
</dbReference>
<dbReference type="Gene3D" id="3.40.30.10">
    <property type="entry name" value="Glutaredoxin"/>
    <property type="match status" value="1"/>
</dbReference>
<keyword evidence="3 6" id="KW-1133">Transmembrane helix</keyword>
<dbReference type="InterPro" id="IPR027359">
    <property type="entry name" value="Volt_channel_dom_sf"/>
</dbReference>
<dbReference type="GO" id="GO:0030317">
    <property type="term" value="P:flagellated sperm motility"/>
    <property type="evidence" value="ECO:0007669"/>
    <property type="project" value="TreeGrafter"/>
</dbReference>
<organism evidence="8">
    <name type="scientific">Capra hircus</name>
    <name type="common">Goat</name>
    <dbReference type="NCBI Taxonomy" id="9925"/>
    <lineage>
        <taxon>Eukaryota</taxon>
        <taxon>Metazoa</taxon>
        <taxon>Chordata</taxon>
        <taxon>Craniata</taxon>
        <taxon>Vertebrata</taxon>
        <taxon>Euteleostomi</taxon>
        <taxon>Mammalia</taxon>
        <taxon>Eutheria</taxon>
        <taxon>Laurasiatheria</taxon>
        <taxon>Artiodactyla</taxon>
        <taxon>Ruminantia</taxon>
        <taxon>Pecora</taxon>
        <taxon>Bovidae</taxon>
        <taxon>Caprinae</taxon>
        <taxon>Capra</taxon>
    </lineage>
</organism>
<dbReference type="InterPro" id="IPR036428">
    <property type="entry name" value="PCD_sf"/>
</dbReference>
<dbReference type="GO" id="GO:0006729">
    <property type="term" value="P:tetrahydrobiopterin biosynthetic process"/>
    <property type="evidence" value="ECO:0007669"/>
    <property type="project" value="InterPro"/>
</dbReference>
<feature type="region of interest" description="Disordered" evidence="5">
    <location>
        <begin position="228"/>
        <end position="247"/>
    </location>
</feature>
<feature type="transmembrane region" description="Helical" evidence="6">
    <location>
        <begin position="567"/>
        <end position="589"/>
    </location>
</feature>
<dbReference type="GO" id="GO:0005245">
    <property type="term" value="F:voltage-gated calcium channel activity"/>
    <property type="evidence" value="ECO:0007669"/>
    <property type="project" value="TreeGrafter"/>
</dbReference>
<feature type="compositionally biased region" description="Acidic residues" evidence="5">
    <location>
        <begin position="270"/>
        <end position="282"/>
    </location>
</feature>
<reference evidence="8" key="1">
    <citation type="submission" date="2019-03" db="EMBL/GenBank/DDBJ databases">
        <title>Genome sequencing and reference-guided assembly of Black Bengal Goat (Capra hircus).</title>
        <authorList>
            <person name="Siddiki A.Z."/>
            <person name="Baten A."/>
            <person name="Billah M."/>
            <person name="Alam M.A.U."/>
            <person name="Shawrob K.S.M."/>
            <person name="Saha S."/>
            <person name="Chowdhury M."/>
            <person name="Rahman A.H."/>
            <person name="Stear M."/>
            <person name="Miah G."/>
            <person name="Das G.B."/>
            <person name="Hossain M.M."/>
            <person name="Kumkum M."/>
            <person name="Islam M.S."/>
            <person name="Mollah A.M."/>
            <person name="Ahsan A."/>
            <person name="Tusar F."/>
            <person name="Khan M.K.I."/>
        </authorList>
    </citation>
    <scope>NUCLEOTIDE SEQUENCE [LARGE SCALE GENOMIC DNA]</scope>
</reference>
<evidence type="ECO:0000256" key="4">
    <source>
        <dbReference type="ARBA" id="ARBA00023136"/>
    </source>
</evidence>
<evidence type="ECO:0000256" key="6">
    <source>
        <dbReference type="SAM" id="Phobius"/>
    </source>
</evidence>